<evidence type="ECO:0000256" key="2">
    <source>
        <dbReference type="ARBA" id="ARBA00009731"/>
    </source>
</evidence>
<dbReference type="GO" id="GO:0004577">
    <property type="term" value="F:N-acetylglucosaminyldiphosphodolichol N-acetylglucosaminyltransferase activity"/>
    <property type="evidence" value="ECO:0007669"/>
    <property type="project" value="TreeGrafter"/>
</dbReference>
<evidence type="ECO:0000256" key="3">
    <source>
        <dbReference type="ARBA" id="ARBA00017467"/>
    </source>
</evidence>
<comment type="caution">
    <text evidence="9">The sequence shown here is derived from an EMBL/GenBank/DDBJ whole genome shotgun (WGS) entry which is preliminary data.</text>
</comment>
<reference evidence="9" key="1">
    <citation type="submission" date="2021-01" db="EMBL/GenBank/DDBJ databases">
        <authorList>
            <consortium name="Genoscope - CEA"/>
            <person name="William W."/>
        </authorList>
    </citation>
    <scope>NUCLEOTIDE SEQUENCE</scope>
</reference>
<evidence type="ECO:0000313" key="10">
    <source>
        <dbReference type="Proteomes" id="UP000683925"/>
    </source>
</evidence>
<evidence type="ECO:0000256" key="1">
    <source>
        <dbReference type="ARBA" id="ARBA00004389"/>
    </source>
</evidence>
<dbReference type="InterPro" id="IPR013969">
    <property type="entry name" value="Oligosacch_biosynth_Alg14"/>
</dbReference>
<evidence type="ECO:0000256" key="6">
    <source>
        <dbReference type="ARBA" id="ARBA00022989"/>
    </source>
</evidence>
<keyword evidence="5" id="KW-0256">Endoplasmic reticulum</keyword>
<evidence type="ECO:0000256" key="8">
    <source>
        <dbReference type="SAM" id="Phobius"/>
    </source>
</evidence>
<dbReference type="OMA" id="CRIVFIE"/>
<keyword evidence="7 8" id="KW-0472">Membrane</keyword>
<dbReference type="AlphaFoldDB" id="A0A8S1SXI6"/>
<feature type="transmembrane region" description="Helical" evidence="8">
    <location>
        <begin position="103"/>
        <end position="124"/>
    </location>
</feature>
<keyword evidence="4 8" id="KW-0812">Transmembrane</keyword>
<evidence type="ECO:0000256" key="4">
    <source>
        <dbReference type="ARBA" id="ARBA00022692"/>
    </source>
</evidence>
<dbReference type="Pfam" id="PF08660">
    <property type="entry name" value="Alg14"/>
    <property type="match status" value="1"/>
</dbReference>
<dbReference type="GO" id="GO:0043541">
    <property type="term" value="C:UDP-N-acetylglucosamine transferase complex"/>
    <property type="evidence" value="ECO:0007669"/>
    <property type="project" value="TreeGrafter"/>
</dbReference>
<dbReference type="OrthoDB" id="5978656at2759"/>
<proteinExistence type="inferred from homology"/>
<evidence type="ECO:0000313" key="9">
    <source>
        <dbReference type="EMBL" id="CAD8145705.1"/>
    </source>
</evidence>
<dbReference type="PANTHER" id="PTHR12154">
    <property type="entry name" value="GLYCOSYL TRANSFERASE-RELATED"/>
    <property type="match status" value="1"/>
</dbReference>
<evidence type="ECO:0000256" key="7">
    <source>
        <dbReference type="ARBA" id="ARBA00023136"/>
    </source>
</evidence>
<feature type="transmembrane region" description="Helical" evidence="8">
    <location>
        <begin position="130"/>
        <end position="152"/>
    </location>
</feature>
<organism evidence="9 10">
    <name type="scientific">Paramecium octaurelia</name>
    <dbReference type="NCBI Taxonomy" id="43137"/>
    <lineage>
        <taxon>Eukaryota</taxon>
        <taxon>Sar</taxon>
        <taxon>Alveolata</taxon>
        <taxon>Ciliophora</taxon>
        <taxon>Intramacronucleata</taxon>
        <taxon>Oligohymenophorea</taxon>
        <taxon>Peniculida</taxon>
        <taxon>Parameciidae</taxon>
        <taxon>Paramecium</taxon>
    </lineage>
</organism>
<comment type="subcellular location">
    <subcellularLocation>
        <location evidence="1">Endoplasmic reticulum membrane</location>
        <topology evidence="1">Single-pass membrane protein</topology>
    </subcellularLocation>
</comment>
<protein>
    <recommendedName>
        <fullName evidence="3">UDP-N-acetylglucosamine transferase subunit ALG14</fullName>
    </recommendedName>
</protein>
<name>A0A8S1SXI6_PAROT</name>
<comment type="similarity">
    <text evidence="2">Belongs to the ALG14 family.</text>
</comment>
<keyword evidence="6 8" id="KW-1133">Transmembrane helix</keyword>
<sequence length="206" mass="24245">MLILSILILLLVYVGFRFCIRSKYNKKYNMLVLFGSGGHTYEMLMSLKNYDFQRKCQNLYFMHSFADSQEPGRVAKFIEDNKIALPKVEWITIHRSRKVKQSYLSSIITTIKATLHTFLILLRFRDLDIFITNGPGTCIPVVIVLFAQYLLFIRKRCKILFIESWCRVENLSLSGKLLYWVSDKFVVNWESLSKKYRRATFVGNLI</sequence>
<dbReference type="PANTHER" id="PTHR12154:SF4">
    <property type="entry name" value="UDP-N-ACETYLGLUCOSAMINE TRANSFERASE SUBUNIT ALG14 HOMOLOG"/>
    <property type="match status" value="1"/>
</dbReference>
<evidence type="ECO:0000256" key="5">
    <source>
        <dbReference type="ARBA" id="ARBA00022824"/>
    </source>
</evidence>
<dbReference type="GO" id="GO:0006488">
    <property type="term" value="P:dolichol-linked oligosaccharide biosynthetic process"/>
    <property type="evidence" value="ECO:0007669"/>
    <property type="project" value="InterPro"/>
</dbReference>
<gene>
    <name evidence="9" type="ORF">POCTA_138.1.T0170364</name>
</gene>
<accession>A0A8S1SXI6</accession>
<dbReference type="EMBL" id="CAJJDP010000017">
    <property type="protein sequence ID" value="CAD8145705.1"/>
    <property type="molecule type" value="Genomic_DNA"/>
</dbReference>
<dbReference type="Proteomes" id="UP000683925">
    <property type="component" value="Unassembled WGS sequence"/>
</dbReference>
<keyword evidence="10" id="KW-1185">Reference proteome</keyword>